<feature type="domain" description="Macro" evidence="1">
    <location>
        <begin position="1"/>
        <end position="173"/>
    </location>
</feature>
<evidence type="ECO:0000259" key="1">
    <source>
        <dbReference type="PROSITE" id="PS51154"/>
    </source>
</evidence>
<dbReference type="EC" id="3.1.1.106" evidence="2"/>
<name>A0ABW4WQ90_9HYPH</name>
<evidence type="ECO:0000313" key="3">
    <source>
        <dbReference type="Proteomes" id="UP001597349"/>
    </source>
</evidence>
<protein>
    <submittedName>
        <fullName evidence="2">O-acetyl-ADP-ribose deacetylase</fullName>
        <ecNumber evidence="2">3.1.1.106</ecNumber>
    </submittedName>
</protein>
<dbReference type="EMBL" id="JBHUGY010000064">
    <property type="protein sequence ID" value="MFD2057749.1"/>
    <property type="molecule type" value="Genomic_DNA"/>
</dbReference>
<dbReference type="GO" id="GO:0061463">
    <property type="term" value="F:O-acetyl-ADP-ribose deacetylase activity"/>
    <property type="evidence" value="ECO:0007669"/>
    <property type="project" value="UniProtKB-EC"/>
</dbReference>
<keyword evidence="2" id="KW-0378">Hydrolase</keyword>
<dbReference type="PANTHER" id="PTHR11106">
    <property type="entry name" value="GANGLIOSIDE INDUCED DIFFERENTIATION ASSOCIATED PROTEIN 2-RELATED"/>
    <property type="match status" value="1"/>
</dbReference>
<organism evidence="2 3">
    <name type="scientific">Mesorhizobium calcicola</name>
    <dbReference type="NCBI Taxonomy" id="1300310"/>
    <lineage>
        <taxon>Bacteria</taxon>
        <taxon>Pseudomonadati</taxon>
        <taxon>Pseudomonadota</taxon>
        <taxon>Alphaproteobacteria</taxon>
        <taxon>Hyphomicrobiales</taxon>
        <taxon>Phyllobacteriaceae</taxon>
        <taxon>Mesorhizobium</taxon>
    </lineage>
</organism>
<dbReference type="CDD" id="cd02908">
    <property type="entry name" value="Macro_OAADPr_deacetylase"/>
    <property type="match status" value="1"/>
</dbReference>
<comment type="caution">
    <text evidence="2">The sequence shown here is derived from an EMBL/GenBank/DDBJ whole genome shotgun (WGS) entry which is preliminary data.</text>
</comment>
<dbReference type="InterPro" id="IPR043472">
    <property type="entry name" value="Macro_dom-like"/>
</dbReference>
<dbReference type="NCBIfam" id="NF001664">
    <property type="entry name" value="PRK00431.1-6"/>
    <property type="match status" value="1"/>
</dbReference>
<dbReference type="Proteomes" id="UP001597349">
    <property type="component" value="Unassembled WGS sequence"/>
</dbReference>
<sequence>MNDRARIQVHAGDITKMAVDAIVNAANTSLLGGGGVDGAIHRAAGRELEFECRMLNGCKIGEAKITKGYKLPARHIIHTVGPVWQGGGKGEAELLASCYIRSLELAAANDCRTVAFPAISTGVYRYPKEEATQIAVDTVSRFIEKRTLPETVIFCCFDDQTAELYRQAVAALRKG</sequence>
<dbReference type="SMART" id="SM00506">
    <property type="entry name" value="A1pp"/>
    <property type="match status" value="1"/>
</dbReference>
<dbReference type="PROSITE" id="PS51154">
    <property type="entry name" value="MACRO"/>
    <property type="match status" value="1"/>
</dbReference>
<dbReference type="Gene3D" id="3.40.220.10">
    <property type="entry name" value="Leucine Aminopeptidase, subunit E, domain 1"/>
    <property type="match status" value="1"/>
</dbReference>
<dbReference type="Pfam" id="PF01661">
    <property type="entry name" value="Macro"/>
    <property type="match status" value="1"/>
</dbReference>
<keyword evidence="3" id="KW-1185">Reference proteome</keyword>
<gene>
    <name evidence="2" type="ORF">ACFSQT_33105</name>
</gene>
<dbReference type="RefSeq" id="WP_379025983.1">
    <property type="nucleotide sequence ID" value="NZ_JBHUGY010000064.1"/>
</dbReference>
<evidence type="ECO:0000313" key="2">
    <source>
        <dbReference type="EMBL" id="MFD2057749.1"/>
    </source>
</evidence>
<dbReference type="SUPFAM" id="SSF52949">
    <property type="entry name" value="Macro domain-like"/>
    <property type="match status" value="1"/>
</dbReference>
<dbReference type="InterPro" id="IPR002589">
    <property type="entry name" value="Macro_dom"/>
</dbReference>
<proteinExistence type="predicted"/>
<accession>A0ABW4WQ90</accession>
<reference evidence="3" key="1">
    <citation type="journal article" date="2019" name="Int. J. Syst. Evol. Microbiol.">
        <title>The Global Catalogue of Microorganisms (GCM) 10K type strain sequencing project: providing services to taxonomists for standard genome sequencing and annotation.</title>
        <authorList>
            <consortium name="The Broad Institute Genomics Platform"/>
            <consortium name="The Broad Institute Genome Sequencing Center for Infectious Disease"/>
            <person name="Wu L."/>
            <person name="Ma J."/>
        </authorList>
    </citation>
    <scope>NUCLEOTIDE SEQUENCE [LARGE SCALE GENOMIC DNA]</scope>
    <source>
        <strain evidence="3">CGMCC 1.16226</strain>
    </source>
</reference>
<dbReference type="PANTHER" id="PTHR11106:SF27">
    <property type="entry name" value="MACRO DOMAIN-CONTAINING PROTEIN"/>
    <property type="match status" value="1"/>
</dbReference>